<evidence type="ECO:0000256" key="2">
    <source>
        <dbReference type="ARBA" id="ARBA00022737"/>
    </source>
</evidence>
<dbReference type="OrthoDB" id="996574at2"/>
<keyword evidence="2" id="KW-0677">Repeat</keyword>
<feature type="signal peptide" evidence="3">
    <location>
        <begin position="1"/>
        <end position="16"/>
    </location>
</feature>
<accession>A0A1J7BTU9</accession>
<dbReference type="SMART" id="SM00612">
    <property type="entry name" value="Kelch"/>
    <property type="match status" value="2"/>
</dbReference>
<evidence type="ECO:0000313" key="5">
    <source>
        <dbReference type="Proteomes" id="UP000182826"/>
    </source>
</evidence>
<dbReference type="InterPro" id="IPR008969">
    <property type="entry name" value="CarboxyPept-like_regulatory"/>
</dbReference>
<dbReference type="InterPro" id="IPR011043">
    <property type="entry name" value="Gal_Oxase/kelch_b-propeller"/>
</dbReference>
<proteinExistence type="predicted"/>
<evidence type="ECO:0000313" key="4">
    <source>
        <dbReference type="EMBL" id="OIV42143.1"/>
    </source>
</evidence>
<dbReference type="Proteomes" id="UP000182826">
    <property type="component" value="Unassembled WGS sequence"/>
</dbReference>
<keyword evidence="3" id="KW-0732">Signal</keyword>
<keyword evidence="5" id="KW-1185">Reference proteome</keyword>
<dbReference type="Pfam" id="PF13715">
    <property type="entry name" value="CarbopepD_reg_2"/>
    <property type="match status" value="1"/>
</dbReference>
<dbReference type="RefSeq" id="WP_071636620.1">
    <property type="nucleotide sequence ID" value="NZ_MLFK01000006.1"/>
</dbReference>
<keyword evidence="1" id="KW-0880">Kelch repeat</keyword>
<dbReference type="Pfam" id="PF24681">
    <property type="entry name" value="Kelch_KLHDC2_KLHL20_DRC7"/>
    <property type="match status" value="1"/>
</dbReference>
<protein>
    <submittedName>
        <fullName evidence="4">Galactose oxidase</fullName>
    </submittedName>
</protein>
<reference evidence="4 5" key="1">
    <citation type="submission" date="2016-10" db="EMBL/GenBank/DDBJ databases">
        <title>Draft Genome Sequence of Rhizobacteria Flavobacterium johnsoniae CI04.</title>
        <authorList>
            <person name="Bravo J.I."/>
            <person name="Lozano G.L."/>
            <person name="Handelsman J."/>
        </authorList>
    </citation>
    <scope>NUCLEOTIDE SEQUENCE [LARGE SCALE GENOMIC DNA]</scope>
    <source>
        <strain evidence="4 5">CI04</strain>
    </source>
</reference>
<feature type="chain" id="PRO_5009643709" evidence="3">
    <location>
        <begin position="17"/>
        <end position="453"/>
    </location>
</feature>
<dbReference type="PANTHER" id="PTHR46260:SF3">
    <property type="entry name" value="RING-TYPE DOMAIN-CONTAINING PROTEIN"/>
    <property type="match status" value="1"/>
</dbReference>
<name>A0A1J7BTU9_FLAJO</name>
<dbReference type="PANTHER" id="PTHR46260">
    <property type="entry name" value="RING-TYPE DOMAIN-CONTAINING PROTEIN"/>
    <property type="match status" value="1"/>
</dbReference>
<dbReference type="SUPFAM" id="SSF49464">
    <property type="entry name" value="Carboxypeptidase regulatory domain-like"/>
    <property type="match status" value="1"/>
</dbReference>
<comment type="caution">
    <text evidence="4">The sequence shown here is derived from an EMBL/GenBank/DDBJ whole genome shotgun (WGS) entry which is preliminary data.</text>
</comment>
<dbReference type="EMBL" id="MLFK01000006">
    <property type="protein sequence ID" value="OIV42143.1"/>
    <property type="molecule type" value="Genomic_DNA"/>
</dbReference>
<dbReference type="InterPro" id="IPR006652">
    <property type="entry name" value="Kelch_1"/>
</dbReference>
<dbReference type="InterPro" id="IPR051746">
    <property type="entry name" value="Kelch_domain_containing_8"/>
</dbReference>
<dbReference type="InterPro" id="IPR015915">
    <property type="entry name" value="Kelch-typ_b-propeller"/>
</dbReference>
<evidence type="ECO:0000256" key="1">
    <source>
        <dbReference type="ARBA" id="ARBA00022441"/>
    </source>
</evidence>
<sequence length="453" mass="52048">MKKLLLLLILPVLSFAQNINGTVFCLQTNLPIENTNVLALSSKVRTITDQDGKFSLKLLSQFKDEEILEFSHIGFTSIKINIEDLRKTKFNVLLSNEIENLSELKINANYQLKLKSKLNFNTLAPLKYPIFSFGAFLKDGKIYVIGGDGSRETDSWKKVTAEKPAPTLKDLQDELRQNSTFLFYKGDFSIYDIKTDTWEISTIKFTKRAYHDIHLYDNAIYVLGGKKISANGKFEYLQDQIEVLNLNNKAIKLDNTNPHQAANFASFTYKDNIIVMGGSVKMTESGKKDFTNKVHFYNITSGLWYELADMPVRKEANGILIDNKIYLIGGNNAKLLSEIESFDLITEKWQKEGELFSSIEYPAIACDHNTIYFFENQKMYVYDLKSKQLKEYEIELPLKYSAMFYSDNKLYILGGRTDNDYSKTPTNKVFSIDVNEFQITKPSKFKNLFQEAN</sequence>
<evidence type="ECO:0000256" key="3">
    <source>
        <dbReference type="SAM" id="SignalP"/>
    </source>
</evidence>
<dbReference type="SUPFAM" id="SSF50965">
    <property type="entry name" value="Galactose oxidase, central domain"/>
    <property type="match status" value="1"/>
</dbReference>
<gene>
    <name evidence="4" type="ORF">BKM63_10910</name>
</gene>
<dbReference type="AlphaFoldDB" id="A0A1J7BTU9"/>
<dbReference type="Gene3D" id="2.120.10.80">
    <property type="entry name" value="Kelch-type beta propeller"/>
    <property type="match status" value="1"/>
</dbReference>
<organism evidence="4 5">
    <name type="scientific">Flavobacterium johnsoniae</name>
    <name type="common">Cytophaga johnsonae</name>
    <dbReference type="NCBI Taxonomy" id="986"/>
    <lineage>
        <taxon>Bacteria</taxon>
        <taxon>Pseudomonadati</taxon>
        <taxon>Bacteroidota</taxon>
        <taxon>Flavobacteriia</taxon>
        <taxon>Flavobacteriales</taxon>
        <taxon>Flavobacteriaceae</taxon>
        <taxon>Flavobacterium</taxon>
    </lineage>
</organism>